<dbReference type="Gramene" id="CDY19417">
    <property type="protein sequence ID" value="CDY19417"/>
    <property type="gene ID" value="GSBRNA2T00008968001"/>
</dbReference>
<sequence>MSFPVMTSPPPDFLSSRSCNVFSPLEFCLPLALSRRCSRNELQCTRVGVAKCATLTLLPLR</sequence>
<dbReference type="AlphaFoldDB" id="A0A078G320"/>
<organism evidence="1 2">
    <name type="scientific">Brassica napus</name>
    <name type="common">Rape</name>
    <dbReference type="NCBI Taxonomy" id="3708"/>
    <lineage>
        <taxon>Eukaryota</taxon>
        <taxon>Viridiplantae</taxon>
        <taxon>Streptophyta</taxon>
        <taxon>Embryophyta</taxon>
        <taxon>Tracheophyta</taxon>
        <taxon>Spermatophyta</taxon>
        <taxon>Magnoliopsida</taxon>
        <taxon>eudicotyledons</taxon>
        <taxon>Gunneridae</taxon>
        <taxon>Pentapetalae</taxon>
        <taxon>rosids</taxon>
        <taxon>malvids</taxon>
        <taxon>Brassicales</taxon>
        <taxon>Brassicaceae</taxon>
        <taxon>Brassiceae</taxon>
        <taxon>Brassica</taxon>
    </lineage>
</organism>
<gene>
    <name evidence="1" type="primary">BnaC05g09260D</name>
    <name evidence="1" type="ORF">GSBRNA2T00008968001</name>
</gene>
<protein>
    <submittedName>
        <fullName evidence="1">BnaC05g09260D protein</fullName>
    </submittedName>
</protein>
<name>A0A078G320_BRANA</name>
<keyword evidence="2" id="KW-1185">Reference proteome</keyword>
<proteinExistence type="predicted"/>
<reference evidence="1 2" key="1">
    <citation type="journal article" date="2014" name="Science">
        <title>Plant genetics. Early allopolyploid evolution in the post-Neolithic Brassica napus oilseed genome.</title>
        <authorList>
            <person name="Chalhoub B."/>
            <person name="Denoeud F."/>
            <person name="Liu S."/>
            <person name="Parkin I.A."/>
            <person name="Tang H."/>
            <person name="Wang X."/>
            <person name="Chiquet J."/>
            <person name="Belcram H."/>
            <person name="Tong C."/>
            <person name="Samans B."/>
            <person name="Correa M."/>
            <person name="Da Silva C."/>
            <person name="Just J."/>
            <person name="Falentin C."/>
            <person name="Koh C.S."/>
            <person name="Le Clainche I."/>
            <person name="Bernard M."/>
            <person name="Bento P."/>
            <person name="Noel B."/>
            <person name="Labadie K."/>
            <person name="Alberti A."/>
            <person name="Charles M."/>
            <person name="Arnaud D."/>
            <person name="Guo H."/>
            <person name="Daviaud C."/>
            <person name="Alamery S."/>
            <person name="Jabbari K."/>
            <person name="Zhao M."/>
            <person name="Edger P.P."/>
            <person name="Chelaifa H."/>
            <person name="Tack D."/>
            <person name="Lassalle G."/>
            <person name="Mestiri I."/>
            <person name="Schnel N."/>
            <person name="Le Paslier M.C."/>
            <person name="Fan G."/>
            <person name="Renault V."/>
            <person name="Bayer P.E."/>
            <person name="Golicz A.A."/>
            <person name="Manoli S."/>
            <person name="Lee T.H."/>
            <person name="Thi V.H."/>
            <person name="Chalabi S."/>
            <person name="Hu Q."/>
            <person name="Fan C."/>
            <person name="Tollenaere R."/>
            <person name="Lu Y."/>
            <person name="Battail C."/>
            <person name="Shen J."/>
            <person name="Sidebottom C.H."/>
            <person name="Wang X."/>
            <person name="Canaguier A."/>
            <person name="Chauveau A."/>
            <person name="Berard A."/>
            <person name="Deniot G."/>
            <person name="Guan M."/>
            <person name="Liu Z."/>
            <person name="Sun F."/>
            <person name="Lim Y.P."/>
            <person name="Lyons E."/>
            <person name="Town C.D."/>
            <person name="Bancroft I."/>
            <person name="Wang X."/>
            <person name="Meng J."/>
            <person name="Ma J."/>
            <person name="Pires J.C."/>
            <person name="King G.J."/>
            <person name="Brunel D."/>
            <person name="Delourme R."/>
            <person name="Renard M."/>
            <person name="Aury J.M."/>
            <person name="Adams K.L."/>
            <person name="Batley J."/>
            <person name="Snowdon R.J."/>
            <person name="Tost J."/>
            <person name="Edwards D."/>
            <person name="Zhou Y."/>
            <person name="Hua W."/>
            <person name="Sharpe A.G."/>
            <person name="Paterson A.H."/>
            <person name="Guan C."/>
            <person name="Wincker P."/>
        </authorList>
    </citation>
    <scope>NUCLEOTIDE SEQUENCE [LARGE SCALE GENOMIC DNA]</scope>
    <source>
        <strain evidence="2">cv. Darmor-bzh</strain>
    </source>
</reference>
<accession>A0A078G320</accession>
<dbReference type="PaxDb" id="3708-A0A078G320"/>
<dbReference type="EMBL" id="LK032095">
    <property type="protein sequence ID" value="CDY19417.1"/>
    <property type="molecule type" value="Genomic_DNA"/>
</dbReference>
<evidence type="ECO:0000313" key="1">
    <source>
        <dbReference type="EMBL" id="CDY19417.1"/>
    </source>
</evidence>
<evidence type="ECO:0000313" key="2">
    <source>
        <dbReference type="Proteomes" id="UP000028999"/>
    </source>
</evidence>
<dbReference type="Proteomes" id="UP000028999">
    <property type="component" value="Unassembled WGS sequence"/>
</dbReference>